<reference evidence="3" key="1">
    <citation type="submission" date="2018-05" db="EMBL/GenBank/DDBJ databases">
        <authorList>
            <person name="Lanie J.A."/>
            <person name="Ng W.-L."/>
            <person name="Kazmierczak K.M."/>
            <person name="Andrzejewski T.M."/>
            <person name="Davidsen T.M."/>
            <person name="Wayne K.J."/>
            <person name="Tettelin H."/>
            <person name="Glass J.I."/>
            <person name="Rusch D."/>
            <person name="Podicherti R."/>
            <person name="Tsui H.-C.T."/>
            <person name="Winkler M.E."/>
        </authorList>
    </citation>
    <scope>NUCLEOTIDE SEQUENCE</scope>
</reference>
<dbReference type="InterPro" id="IPR015421">
    <property type="entry name" value="PyrdxlP-dep_Trfase_major"/>
</dbReference>
<accession>A0A381WE97</accession>
<protein>
    <recommendedName>
        <fullName evidence="2">Aminotransferase class V domain-containing protein</fullName>
    </recommendedName>
</protein>
<evidence type="ECO:0000259" key="2">
    <source>
        <dbReference type="Pfam" id="PF00266"/>
    </source>
</evidence>
<proteinExistence type="predicted"/>
<dbReference type="PROSITE" id="PS51318">
    <property type="entry name" value="TAT"/>
    <property type="match status" value="1"/>
</dbReference>
<sequence>MMQKKSSKFSRRSFMKTGLAGAISTVLPSSHVFAKNNNIDSFVTPVGSSDTNWRKVKSQFILKRGVTYMNNASLGMPPAVVVNAVRDGYRSISEEPLHGKHDLQEKIAKNVIPGLANMFGASSDEIVLTRNASEALHLQAMGIELNQGDEVVITTQEHPAGSRPWMYREKNDGVIVKKVFIPSPLISKTDVVDRLSNAISSKTKALSFCHVTRGGHVYPVKEITSMARSKNILSLVDGAQAVGQFPIDLHELGCDAYAVSLHKWILAPSGTGFLYVRKDARDHLKSVFSIESTSGNPGFDPPGTKDFPVRAAILTALDFVNTIGQENIEKRCRYLSNYLKKGLSQVKGVTILSGANDDISAPGSTIFEKDGLDAMESVPLIEKKIMTHIDEHQRDDHNAIRISTHIYNTTKQIDRLLNAL</sequence>
<dbReference type="InterPro" id="IPR000192">
    <property type="entry name" value="Aminotrans_V_dom"/>
</dbReference>
<dbReference type="Gene3D" id="3.90.1150.10">
    <property type="entry name" value="Aspartate Aminotransferase, domain 1"/>
    <property type="match status" value="1"/>
</dbReference>
<organism evidence="3">
    <name type="scientific">marine metagenome</name>
    <dbReference type="NCBI Taxonomy" id="408172"/>
    <lineage>
        <taxon>unclassified sequences</taxon>
        <taxon>metagenomes</taxon>
        <taxon>ecological metagenomes</taxon>
    </lineage>
</organism>
<dbReference type="PANTHER" id="PTHR43092:SF6">
    <property type="entry name" value="BLR1280 PROTEIN"/>
    <property type="match status" value="1"/>
</dbReference>
<keyword evidence="1" id="KW-0663">Pyridoxal phosphate</keyword>
<feature type="domain" description="Aminotransferase class V" evidence="2">
    <location>
        <begin position="68"/>
        <end position="416"/>
    </location>
</feature>
<name>A0A381WE97_9ZZZZ</name>
<evidence type="ECO:0000256" key="1">
    <source>
        <dbReference type="ARBA" id="ARBA00022898"/>
    </source>
</evidence>
<dbReference type="SUPFAM" id="SSF53383">
    <property type="entry name" value="PLP-dependent transferases"/>
    <property type="match status" value="1"/>
</dbReference>
<dbReference type="AlphaFoldDB" id="A0A381WE97"/>
<gene>
    <name evidence="3" type="ORF">METZ01_LOCUS103714</name>
</gene>
<dbReference type="EMBL" id="UINC01011535">
    <property type="protein sequence ID" value="SVA50860.1"/>
    <property type="molecule type" value="Genomic_DNA"/>
</dbReference>
<dbReference type="Pfam" id="PF00266">
    <property type="entry name" value="Aminotran_5"/>
    <property type="match status" value="1"/>
</dbReference>
<dbReference type="Gene3D" id="3.40.640.10">
    <property type="entry name" value="Type I PLP-dependent aspartate aminotransferase-like (Major domain)"/>
    <property type="match status" value="1"/>
</dbReference>
<evidence type="ECO:0000313" key="3">
    <source>
        <dbReference type="EMBL" id="SVA50860.1"/>
    </source>
</evidence>
<dbReference type="InterPro" id="IPR006311">
    <property type="entry name" value="TAT_signal"/>
</dbReference>
<dbReference type="PANTHER" id="PTHR43092">
    <property type="entry name" value="L-CYSTEINE DESULFHYDRASE"/>
    <property type="match status" value="1"/>
</dbReference>
<dbReference type="InterPro" id="IPR015422">
    <property type="entry name" value="PyrdxlP-dep_Trfase_small"/>
</dbReference>
<dbReference type="InterPro" id="IPR015424">
    <property type="entry name" value="PyrdxlP-dep_Trfase"/>
</dbReference>